<comment type="subunit">
    <text evidence="3">F-type ATPases have 2 components, CF(1) - the catalytic core - and CF(0) - the membrane proton channel.</text>
</comment>
<evidence type="ECO:0000256" key="12">
    <source>
        <dbReference type="RuleBase" id="RU003661"/>
    </source>
</evidence>
<keyword evidence="6 12" id="KW-0812">Transmembrane</keyword>
<geneLocation type="mitochondrion" evidence="14"/>
<evidence type="ECO:0000313" key="14">
    <source>
        <dbReference type="EMBL" id="QFI35719.1"/>
    </source>
</evidence>
<evidence type="ECO:0000256" key="5">
    <source>
        <dbReference type="ARBA" id="ARBA00022547"/>
    </source>
</evidence>
<evidence type="ECO:0000256" key="10">
    <source>
        <dbReference type="ARBA" id="ARBA00023128"/>
    </source>
</evidence>
<evidence type="ECO:0000256" key="7">
    <source>
        <dbReference type="ARBA" id="ARBA00022781"/>
    </source>
</evidence>
<keyword evidence="8 13" id="KW-1133">Transmembrane helix</keyword>
<feature type="transmembrane region" description="Helical" evidence="13">
    <location>
        <begin position="12"/>
        <end position="31"/>
    </location>
</feature>
<proteinExistence type="inferred from homology"/>
<evidence type="ECO:0000256" key="4">
    <source>
        <dbReference type="ARBA" id="ARBA00022448"/>
    </source>
</evidence>
<dbReference type="GO" id="GO:0015986">
    <property type="term" value="P:proton motive force-driven ATP synthesis"/>
    <property type="evidence" value="ECO:0007669"/>
    <property type="project" value="InterPro"/>
</dbReference>
<keyword evidence="11 13" id="KW-0472">Membrane</keyword>
<comment type="subcellular location">
    <subcellularLocation>
        <location evidence="1 12">Mitochondrion membrane</location>
        <topology evidence="1 12">Single-pass membrane protein</topology>
    </subcellularLocation>
</comment>
<evidence type="ECO:0000256" key="1">
    <source>
        <dbReference type="ARBA" id="ARBA00004304"/>
    </source>
</evidence>
<dbReference type="Pfam" id="PF00895">
    <property type="entry name" value="ATP-synt_8"/>
    <property type="match status" value="1"/>
</dbReference>
<evidence type="ECO:0000256" key="2">
    <source>
        <dbReference type="ARBA" id="ARBA00008892"/>
    </source>
</evidence>
<sequence length="52" mass="6555">MPQMMPINWIFYFFYFICILILVNIFNFYLINFNNSPNNSIFIKKKKLPWKW</sequence>
<organism evidence="14">
    <name type="scientific">Cressida cressida</name>
    <dbReference type="NCBI Taxonomy" id="95570"/>
    <lineage>
        <taxon>Eukaryota</taxon>
        <taxon>Metazoa</taxon>
        <taxon>Ecdysozoa</taxon>
        <taxon>Arthropoda</taxon>
        <taxon>Hexapoda</taxon>
        <taxon>Insecta</taxon>
        <taxon>Pterygota</taxon>
        <taxon>Neoptera</taxon>
        <taxon>Endopterygota</taxon>
        <taxon>Lepidoptera</taxon>
        <taxon>Glossata</taxon>
        <taxon>Ditrysia</taxon>
        <taxon>Papilionoidea</taxon>
        <taxon>Papilionidae</taxon>
        <taxon>Papilioninae</taxon>
        <taxon>Cressida</taxon>
    </lineage>
</organism>
<keyword evidence="10 12" id="KW-0496">Mitochondrion</keyword>
<keyword evidence="5 12" id="KW-0138">CF(0)</keyword>
<comment type="similarity">
    <text evidence="2 12">Belongs to the ATPase protein 8 family.</text>
</comment>
<protein>
    <recommendedName>
        <fullName evidence="12">ATP synthase complex subunit 8</fullName>
    </recommendedName>
</protein>
<dbReference type="GO" id="GO:0045259">
    <property type="term" value="C:proton-transporting ATP synthase complex"/>
    <property type="evidence" value="ECO:0007669"/>
    <property type="project" value="UniProtKB-KW"/>
</dbReference>
<evidence type="ECO:0000256" key="11">
    <source>
        <dbReference type="ARBA" id="ARBA00023136"/>
    </source>
</evidence>
<reference evidence="14" key="1">
    <citation type="journal article" date="2018" name="Syst. Entomol.">
        <title>Mitochondrial phylogenomics, the origin of swallowtail butterflies, and the impact of the number of clocks in Bayesian molecular dating.</title>
        <authorList>
            <person name="Condamine F.L."/>
            <person name="Nabholz B."/>
            <person name="Clamens A.-L."/>
            <person name="Dupuis J.R."/>
            <person name="Sperling F.A.H."/>
        </authorList>
    </citation>
    <scope>NUCLEOTIDE SEQUENCE</scope>
</reference>
<dbReference type="AlphaFoldDB" id="A0A5J6WCC4"/>
<evidence type="ECO:0000256" key="9">
    <source>
        <dbReference type="ARBA" id="ARBA00023065"/>
    </source>
</evidence>
<keyword evidence="9 12" id="KW-0406">Ion transport</keyword>
<keyword evidence="4 12" id="KW-0813">Transport</keyword>
<evidence type="ECO:0000256" key="8">
    <source>
        <dbReference type="ARBA" id="ARBA00022989"/>
    </source>
</evidence>
<evidence type="ECO:0000256" key="3">
    <source>
        <dbReference type="ARBA" id="ARBA00011291"/>
    </source>
</evidence>
<dbReference type="EMBL" id="MK507889">
    <property type="protein sequence ID" value="QFI35719.1"/>
    <property type="molecule type" value="Genomic_DNA"/>
</dbReference>
<evidence type="ECO:0000256" key="13">
    <source>
        <dbReference type="SAM" id="Phobius"/>
    </source>
</evidence>
<dbReference type="InterPro" id="IPR001421">
    <property type="entry name" value="ATP8_metazoa"/>
</dbReference>
<keyword evidence="7 12" id="KW-0375">Hydrogen ion transport</keyword>
<dbReference type="GO" id="GO:0015078">
    <property type="term" value="F:proton transmembrane transporter activity"/>
    <property type="evidence" value="ECO:0007669"/>
    <property type="project" value="InterPro"/>
</dbReference>
<accession>A0A5J6WCC4</accession>
<reference evidence="14" key="2">
    <citation type="submission" date="2019-02" db="EMBL/GenBank/DDBJ databases">
        <authorList>
            <person name="Condamine F.L."/>
            <person name="Nabholz B."/>
            <person name="Clamens A.-L."/>
            <person name="Dupuis J.R."/>
            <person name="Sperling F.A.H."/>
        </authorList>
    </citation>
    <scope>NUCLEOTIDE SEQUENCE</scope>
</reference>
<name>A0A5J6WCC4_9NEOP</name>
<evidence type="ECO:0000256" key="6">
    <source>
        <dbReference type="ARBA" id="ARBA00022692"/>
    </source>
</evidence>
<dbReference type="GO" id="GO:0031966">
    <property type="term" value="C:mitochondrial membrane"/>
    <property type="evidence" value="ECO:0007669"/>
    <property type="project" value="UniProtKB-SubCell"/>
</dbReference>
<gene>
    <name evidence="14" type="primary">ATP8</name>
</gene>